<dbReference type="InterPro" id="IPR011050">
    <property type="entry name" value="Pectin_lyase_fold/virulence"/>
</dbReference>
<evidence type="ECO:0000259" key="2">
    <source>
        <dbReference type="Pfam" id="PF13229"/>
    </source>
</evidence>
<organism evidence="3 4">
    <name type="scientific">Trypanosoma theileri</name>
    <dbReference type="NCBI Taxonomy" id="67003"/>
    <lineage>
        <taxon>Eukaryota</taxon>
        <taxon>Discoba</taxon>
        <taxon>Euglenozoa</taxon>
        <taxon>Kinetoplastea</taxon>
        <taxon>Metakinetoplastina</taxon>
        <taxon>Trypanosomatida</taxon>
        <taxon>Trypanosomatidae</taxon>
        <taxon>Trypanosoma</taxon>
    </lineage>
</organism>
<dbReference type="InterPro" id="IPR006626">
    <property type="entry name" value="PbH1"/>
</dbReference>
<accession>A0A1X0P907</accession>
<dbReference type="Gene3D" id="2.160.20.10">
    <property type="entry name" value="Single-stranded right-handed beta-helix, Pectin lyase-like"/>
    <property type="match status" value="1"/>
</dbReference>
<dbReference type="RefSeq" id="XP_028887480.1">
    <property type="nucleotide sequence ID" value="XM_029020972.1"/>
</dbReference>
<reference evidence="3 4" key="1">
    <citation type="submission" date="2017-03" db="EMBL/GenBank/DDBJ databases">
        <title>An alternative strategy for trypanosome survival in the mammalian bloodstream revealed through genome and transcriptome analysis of the ubiquitous bovine parasite Trypanosoma (Megatrypanum) theileri.</title>
        <authorList>
            <person name="Kelly S."/>
            <person name="Ivens A."/>
            <person name="Mott A."/>
            <person name="O'Neill E."/>
            <person name="Emms D."/>
            <person name="Macleod O."/>
            <person name="Voorheis P."/>
            <person name="Matthews J."/>
            <person name="Matthews K."/>
            <person name="Carrington M."/>
        </authorList>
    </citation>
    <scope>NUCLEOTIDE SEQUENCE [LARGE SCALE GENOMIC DNA]</scope>
    <source>
        <strain evidence="3">Edinburgh</strain>
    </source>
</reference>
<sequence length="270" mass="28698">MEPVTLTVNPGAEGAYNSVTDAINNANVGDTVALKPGLYEELLKILKEVTVVSEPDDSLAESEAVITNGVVIGANVTLRGLQIRGRIDVRKGHAVIEDCDIHHGADGVRVGEGAKLTIRRSRIHHCETGGVGVYFSPGSSGEVEDCDIYECRVNGIQVNNAVVTIGNNRIRDTIFGVYYRAQSTGAIEKNSIEHVQKFGIYVTDGSDPVIQGNQVRECGLHCAFVSQGGKGIWTENSLEGSMHVLSGCDAKLGSNQISGKLDVDPTPLAV</sequence>
<dbReference type="PANTHER" id="PTHR22990:SF15">
    <property type="entry name" value="F-BOX ONLY PROTEIN 10"/>
    <property type="match status" value="1"/>
</dbReference>
<dbReference type="PANTHER" id="PTHR22990">
    <property type="entry name" value="F-BOX ONLY PROTEIN"/>
    <property type="match status" value="1"/>
</dbReference>
<dbReference type="OrthoDB" id="427974at2759"/>
<dbReference type="InterPro" id="IPR051550">
    <property type="entry name" value="SCF-Subunits/Alg-Epimerases"/>
</dbReference>
<evidence type="ECO:0000313" key="4">
    <source>
        <dbReference type="Proteomes" id="UP000192257"/>
    </source>
</evidence>
<name>A0A1X0P907_9TRYP</name>
<keyword evidence="4" id="KW-1185">Reference proteome</keyword>
<proteinExistence type="predicted"/>
<evidence type="ECO:0000256" key="1">
    <source>
        <dbReference type="ARBA" id="ARBA00022737"/>
    </source>
</evidence>
<dbReference type="EMBL" id="NBCO01000001">
    <property type="protein sequence ID" value="ORC93414.1"/>
    <property type="molecule type" value="Genomic_DNA"/>
</dbReference>
<evidence type="ECO:0000313" key="3">
    <source>
        <dbReference type="EMBL" id="ORC93414.1"/>
    </source>
</evidence>
<dbReference type="STRING" id="67003.A0A1X0P907"/>
<dbReference type="Pfam" id="PF13229">
    <property type="entry name" value="Beta_helix"/>
    <property type="match status" value="1"/>
</dbReference>
<protein>
    <submittedName>
        <fullName evidence="3">Parallel beta-helix repeat-containing protein</fullName>
    </submittedName>
</protein>
<dbReference type="InterPro" id="IPR039448">
    <property type="entry name" value="Beta_helix"/>
</dbReference>
<dbReference type="Proteomes" id="UP000192257">
    <property type="component" value="Unassembled WGS sequence"/>
</dbReference>
<dbReference type="SMART" id="SM00710">
    <property type="entry name" value="PbH1"/>
    <property type="match status" value="5"/>
</dbReference>
<dbReference type="AlphaFoldDB" id="A0A1X0P907"/>
<keyword evidence="1" id="KW-0677">Repeat</keyword>
<dbReference type="InterPro" id="IPR012334">
    <property type="entry name" value="Pectin_lyas_fold"/>
</dbReference>
<gene>
    <name evidence="3" type="ORF">TM35_000012910</name>
</gene>
<dbReference type="SUPFAM" id="SSF51126">
    <property type="entry name" value="Pectin lyase-like"/>
    <property type="match status" value="1"/>
</dbReference>
<feature type="domain" description="Right handed beta helix" evidence="2">
    <location>
        <begin position="129"/>
        <end position="256"/>
    </location>
</feature>
<comment type="caution">
    <text evidence="3">The sequence shown here is derived from an EMBL/GenBank/DDBJ whole genome shotgun (WGS) entry which is preliminary data.</text>
</comment>
<dbReference type="GeneID" id="39980752"/>
<dbReference type="VEuPathDB" id="TriTrypDB:TM35_000012910"/>